<dbReference type="Gene3D" id="3.40.50.300">
    <property type="entry name" value="P-loop containing nucleotide triphosphate hydrolases"/>
    <property type="match status" value="1"/>
</dbReference>
<sequence length="1079" mass="121898">MSDPVGFTNAASRLVGITDEAIRFFQRLDYDTNSVTKRVKQLESFCRLIKKIELQPSPNDIDDQEQFDLTKQILLHCHKVISKILSHLEWIDNGGQHTVTQQGLVGVYAELNRQEIKDLFEELHREQLCLVAFTKSKFKPLAWTATSAQRSLDYSHTSKDRESEFLNILFVIDPRADRESLQSTKGHIVQETCTWITKTSIYRSWLSSSGDSRGLIIQGGPGKGKTMLAIYLTEQLERLAECISTETVLYFFCNRGNINANSATAVLRGYIWQLCRLRPKLISYGLDKVASMDDERMALATGSVEKLWQIFTAMIRDPSAGTITCVLDGLDECDESSADVLIDKFSEFLSSTNNGRRNLRVLLTRRSAQSHADDSNAFSTLCLDSEFHESNVKDVHRYIEDNVKETAREHEWSQEIQNQVRDIVTKKANGSFLWVSLAISNAKTKPHDLIIAYLDNISEDITSIYEKILLDIPREQQQRTRLLLSWVTLAYHPLGLEELNALTTLQDSNSDTGLENLEACIEHCGSLLATKNETRKTSAGHEIVQTIQLFHPSVGDYFLRITADKDIDLEFFRIVPDNDHEHLASRCVDIMHEELPAWSEGKLDGDCILSLPYAARYWFRHLRACPQQLADDMLVNKALPYLSQNHGHRKLWFLYLSKLRNMRRHTSIPLHPSSVEHYNMIDGLEEISHIIFFEKPKETSSITRIHDLQLACLFGITAIVRKLLDATNLIRYMKETNIRSWLYGYKTSRPRGDPIPKVQGAATMVLSTEEVLAMTPLELAVLEGHKPVASLLLDRFPRSSLRPDSGFTLAAAISRCEADLVKLLIEAGVPKLEASRKFDGPISTAVSRKRLDVVKFLCSSEESIWVTKDSKVSDITQALVCLVKDPIPYESDEATFVQYASVLLQGGGSPDGPGLGDNGRGLRYWKRAVIEFLHNHGLPLRASGLLPDSQTPLMLCISSFSSQNSSSDLAETVQFLLASGASINQTDLRGWTALHHVANQIALGRAKKSWEDKDDAEEYKLYQIASLLITAGIDRDLEDREKRTAADILQVVGAPIWNRDISEYERHIRSKPLYRMSLE</sequence>
<dbReference type="Proteomes" id="UP001187734">
    <property type="component" value="Unassembled WGS sequence"/>
</dbReference>
<dbReference type="Pfam" id="PF00023">
    <property type="entry name" value="Ank"/>
    <property type="match status" value="1"/>
</dbReference>
<organism evidence="3 4">
    <name type="scientific">Fusarium torulosum</name>
    <dbReference type="NCBI Taxonomy" id="33205"/>
    <lineage>
        <taxon>Eukaryota</taxon>
        <taxon>Fungi</taxon>
        <taxon>Dikarya</taxon>
        <taxon>Ascomycota</taxon>
        <taxon>Pezizomycotina</taxon>
        <taxon>Sordariomycetes</taxon>
        <taxon>Hypocreomycetidae</taxon>
        <taxon>Hypocreales</taxon>
        <taxon>Nectriaceae</taxon>
        <taxon>Fusarium</taxon>
    </lineage>
</organism>
<dbReference type="Pfam" id="PF24883">
    <property type="entry name" value="NPHP3_N"/>
    <property type="match status" value="1"/>
</dbReference>
<dbReference type="InterPro" id="IPR056884">
    <property type="entry name" value="NPHP3-like_N"/>
</dbReference>
<dbReference type="EMBL" id="ONZP01000298">
    <property type="protein sequence ID" value="SPJ80101.1"/>
    <property type="molecule type" value="Genomic_DNA"/>
</dbReference>
<keyword evidence="4" id="KW-1185">Reference proteome</keyword>
<reference evidence="3" key="1">
    <citation type="submission" date="2018-03" db="EMBL/GenBank/DDBJ databases">
        <authorList>
            <person name="Guldener U."/>
        </authorList>
    </citation>
    <scope>NUCLEOTIDE SEQUENCE</scope>
</reference>
<proteinExistence type="predicted"/>
<gene>
    <name evidence="3" type="ORF">FTOL_08493</name>
</gene>
<comment type="caution">
    <text evidence="3">The sequence shown here is derived from an EMBL/GenBank/DDBJ whole genome shotgun (WGS) entry which is preliminary data.</text>
</comment>
<evidence type="ECO:0000313" key="4">
    <source>
        <dbReference type="Proteomes" id="UP001187734"/>
    </source>
</evidence>
<dbReference type="PANTHER" id="PTHR10039">
    <property type="entry name" value="AMELOGENIN"/>
    <property type="match status" value="1"/>
</dbReference>
<name>A0AAE8MFC9_9HYPO</name>
<feature type="domain" description="Nephrocystin 3-like N-terminal" evidence="2">
    <location>
        <begin position="191"/>
        <end position="366"/>
    </location>
</feature>
<dbReference type="InterPro" id="IPR036770">
    <property type="entry name" value="Ankyrin_rpt-contain_sf"/>
</dbReference>
<evidence type="ECO:0000256" key="1">
    <source>
        <dbReference type="ARBA" id="ARBA00022737"/>
    </source>
</evidence>
<keyword evidence="1" id="KW-0677">Repeat</keyword>
<dbReference type="PANTHER" id="PTHR10039:SF17">
    <property type="entry name" value="FUNGAL STAND N-TERMINAL GOODBYE DOMAIN-CONTAINING PROTEIN-RELATED"/>
    <property type="match status" value="1"/>
</dbReference>
<evidence type="ECO:0000259" key="2">
    <source>
        <dbReference type="Pfam" id="PF24883"/>
    </source>
</evidence>
<dbReference type="InterPro" id="IPR002110">
    <property type="entry name" value="Ankyrin_rpt"/>
</dbReference>
<dbReference type="Gene3D" id="1.25.40.20">
    <property type="entry name" value="Ankyrin repeat-containing domain"/>
    <property type="match status" value="2"/>
</dbReference>
<evidence type="ECO:0000313" key="3">
    <source>
        <dbReference type="EMBL" id="SPJ80101.1"/>
    </source>
</evidence>
<dbReference type="SUPFAM" id="SSF48403">
    <property type="entry name" value="Ankyrin repeat"/>
    <property type="match status" value="1"/>
</dbReference>
<dbReference type="InterPro" id="IPR027417">
    <property type="entry name" value="P-loop_NTPase"/>
</dbReference>
<protein>
    <submittedName>
        <fullName evidence="3">Related to vegetatible incompatibility protein HET-E-1</fullName>
    </submittedName>
</protein>
<dbReference type="AlphaFoldDB" id="A0AAE8MFC9"/>
<dbReference type="SMART" id="SM00248">
    <property type="entry name" value="ANK"/>
    <property type="match status" value="4"/>
</dbReference>
<dbReference type="SUPFAM" id="SSF52540">
    <property type="entry name" value="P-loop containing nucleoside triphosphate hydrolases"/>
    <property type="match status" value="1"/>
</dbReference>
<accession>A0AAE8MFC9</accession>